<evidence type="ECO:0000313" key="2">
    <source>
        <dbReference type="EMBL" id="TNN77890.1"/>
    </source>
</evidence>
<evidence type="ECO:0000256" key="1">
    <source>
        <dbReference type="SAM" id="MobiDB-lite"/>
    </source>
</evidence>
<comment type="caution">
    <text evidence="2">The sequence shown here is derived from an EMBL/GenBank/DDBJ whole genome shotgun (WGS) entry which is preliminary data.</text>
</comment>
<feature type="compositionally biased region" description="Acidic residues" evidence="1">
    <location>
        <begin position="24"/>
        <end position="44"/>
    </location>
</feature>
<feature type="compositionally biased region" description="Polar residues" evidence="1">
    <location>
        <begin position="49"/>
        <end position="58"/>
    </location>
</feature>
<accession>A0A4Z2IIP7</accession>
<reference evidence="2 3" key="1">
    <citation type="submission" date="2019-03" db="EMBL/GenBank/DDBJ databases">
        <title>First draft genome of Liparis tanakae, snailfish: a comprehensive survey of snailfish specific genes.</title>
        <authorList>
            <person name="Kim W."/>
            <person name="Song I."/>
            <person name="Jeong J.-H."/>
            <person name="Kim D."/>
            <person name="Kim S."/>
            <person name="Ryu S."/>
            <person name="Song J.Y."/>
            <person name="Lee S.K."/>
        </authorList>
    </citation>
    <scope>NUCLEOTIDE SEQUENCE [LARGE SCALE GENOMIC DNA]</scope>
    <source>
        <tissue evidence="2">Muscle</tissue>
    </source>
</reference>
<keyword evidence="3" id="KW-1185">Reference proteome</keyword>
<gene>
    <name evidence="2" type="ORF">EYF80_011947</name>
</gene>
<feature type="compositionally biased region" description="Basic and acidic residues" evidence="1">
    <location>
        <begin position="14"/>
        <end position="23"/>
    </location>
</feature>
<feature type="compositionally biased region" description="Polar residues" evidence="1">
    <location>
        <begin position="65"/>
        <end position="75"/>
    </location>
</feature>
<protein>
    <submittedName>
        <fullName evidence="2">Uncharacterized protein</fullName>
    </submittedName>
</protein>
<proteinExistence type="predicted"/>
<name>A0A4Z2IIP7_9TELE</name>
<dbReference type="Proteomes" id="UP000314294">
    <property type="component" value="Unassembled WGS sequence"/>
</dbReference>
<feature type="region of interest" description="Disordered" evidence="1">
    <location>
        <begin position="1"/>
        <end position="75"/>
    </location>
</feature>
<organism evidence="2 3">
    <name type="scientific">Liparis tanakae</name>
    <name type="common">Tanaka's snailfish</name>
    <dbReference type="NCBI Taxonomy" id="230148"/>
    <lineage>
        <taxon>Eukaryota</taxon>
        <taxon>Metazoa</taxon>
        <taxon>Chordata</taxon>
        <taxon>Craniata</taxon>
        <taxon>Vertebrata</taxon>
        <taxon>Euteleostomi</taxon>
        <taxon>Actinopterygii</taxon>
        <taxon>Neopterygii</taxon>
        <taxon>Teleostei</taxon>
        <taxon>Neoteleostei</taxon>
        <taxon>Acanthomorphata</taxon>
        <taxon>Eupercaria</taxon>
        <taxon>Perciformes</taxon>
        <taxon>Cottioidei</taxon>
        <taxon>Cottales</taxon>
        <taxon>Liparidae</taxon>
        <taxon>Liparis</taxon>
    </lineage>
</organism>
<dbReference type="AlphaFoldDB" id="A0A4Z2IIP7"/>
<dbReference type="EMBL" id="SRLO01000079">
    <property type="protein sequence ID" value="TNN77890.1"/>
    <property type="molecule type" value="Genomic_DNA"/>
</dbReference>
<sequence length="75" mass="8130">MTPLLDWLRNSGRRSVDVSAHGEVDEDEDVELDEDGEAEEDGVQDEAGQAQSPVQSPFVQVDAENLQTGGTESGW</sequence>
<evidence type="ECO:0000313" key="3">
    <source>
        <dbReference type="Proteomes" id="UP000314294"/>
    </source>
</evidence>